<dbReference type="PANTHER" id="PTHR31859:SF1">
    <property type="entry name" value="TETRATRICOPEPTIDE REPEAT PROTEIN 39C"/>
    <property type="match status" value="1"/>
</dbReference>
<protein>
    <submittedName>
        <fullName evidence="2">Uncharacterized protein</fullName>
    </submittedName>
</protein>
<comment type="caution">
    <text evidence="2">The sequence shown here is derived from an EMBL/GenBank/DDBJ whole genome shotgun (WGS) entry which is preliminary data.</text>
</comment>
<reference evidence="2" key="1">
    <citation type="journal article" date="2020" name="Fungal Divers.">
        <title>Resolving the Mortierellaceae phylogeny through synthesis of multi-gene phylogenetics and phylogenomics.</title>
        <authorList>
            <person name="Vandepol N."/>
            <person name="Liber J."/>
            <person name="Desiro A."/>
            <person name="Na H."/>
            <person name="Kennedy M."/>
            <person name="Barry K."/>
            <person name="Grigoriev I.V."/>
            <person name="Miller A.N."/>
            <person name="O'Donnell K."/>
            <person name="Stajich J.E."/>
            <person name="Bonito G."/>
        </authorList>
    </citation>
    <scope>NUCLEOTIDE SEQUENCE</scope>
    <source>
        <strain evidence="2">MES-2147</strain>
    </source>
</reference>
<feature type="compositionally biased region" description="Basic and acidic residues" evidence="1">
    <location>
        <begin position="127"/>
        <end position="141"/>
    </location>
</feature>
<dbReference type="EMBL" id="JAAAHW010001740">
    <property type="protein sequence ID" value="KAF9993797.1"/>
    <property type="molecule type" value="Genomic_DNA"/>
</dbReference>
<dbReference type="InterPro" id="IPR019412">
    <property type="entry name" value="IML2/TPR_39"/>
</dbReference>
<evidence type="ECO:0000313" key="3">
    <source>
        <dbReference type="Proteomes" id="UP000749646"/>
    </source>
</evidence>
<dbReference type="Proteomes" id="UP000749646">
    <property type="component" value="Unassembled WGS sequence"/>
</dbReference>
<sequence length="337" mass="37675">MPSSVKTDEEFRFRQGFPAYNASRRRQPPPKLKEPVPHYRHLVRWHKDQTPESIEEQQMNQDLTLFRQGLDLFLNARMAECEALLAQGPVLVTEQRVNGVNGYQGFEYSSPTAAQKAMEALSQKLQDTKLENSDGVSRDGDNLSTMTSSSTPSNKHDKQSSSGSSTDEKSGKDKKPRAMYYDLAKGIIQGLKALVTFDPEEIELGMKAFDQAIKAADKQRKGSIIGLGSVKAVGSFVVGTIGAGSFRSMNRVQKHAELIYAEATILRSLLSVLYHVDFWMLFDECINLRNAFTIIQGLKSFMDSVESELRAGKNIDRHQIDEHLVSGVTLSYSLYNI</sequence>
<name>A0A9P6ME24_9FUNG</name>
<dbReference type="GO" id="GO:0005829">
    <property type="term" value="C:cytosol"/>
    <property type="evidence" value="ECO:0007669"/>
    <property type="project" value="TreeGrafter"/>
</dbReference>
<dbReference type="Pfam" id="PF10300">
    <property type="entry name" value="Iml2-TPR_39"/>
    <property type="match status" value="1"/>
</dbReference>
<evidence type="ECO:0000313" key="2">
    <source>
        <dbReference type="EMBL" id="KAF9993797.1"/>
    </source>
</evidence>
<evidence type="ECO:0000256" key="1">
    <source>
        <dbReference type="SAM" id="MobiDB-lite"/>
    </source>
</evidence>
<dbReference type="GO" id="GO:0005634">
    <property type="term" value="C:nucleus"/>
    <property type="evidence" value="ECO:0007669"/>
    <property type="project" value="TreeGrafter"/>
</dbReference>
<feature type="region of interest" description="Disordered" evidence="1">
    <location>
        <begin position="127"/>
        <end position="175"/>
    </location>
</feature>
<organism evidence="2 3">
    <name type="scientific">Modicella reniformis</name>
    <dbReference type="NCBI Taxonomy" id="1440133"/>
    <lineage>
        <taxon>Eukaryota</taxon>
        <taxon>Fungi</taxon>
        <taxon>Fungi incertae sedis</taxon>
        <taxon>Mucoromycota</taxon>
        <taxon>Mortierellomycotina</taxon>
        <taxon>Mortierellomycetes</taxon>
        <taxon>Mortierellales</taxon>
        <taxon>Mortierellaceae</taxon>
        <taxon>Modicella</taxon>
    </lineage>
</organism>
<dbReference type="PANTHER" id="PTHR31859">
    <property type="entry name" value="TETRATRICOPEPTIDE REPEAT PROTEIN 39 FAMILY MEMBER"/>
    <property type="match status" value="1"/>
</dbReference>
<dbReference type="OrthoDB" id="43460at2759"/>
<dbReference type="AlphaFoldDB" id="A0A9P6ME24"/>
<gene>
    <name evidence="2" type="ORF">BGZ65_010629</name>
</gene>
<dbReference type="GO" id="GO:0005741">
    <property type="term" value="C:mitochondrial outer membrane"/>
    <property type="evidence" value="ECO:0007669"/>
    <property type="project" value="TreeGrafter"/>
</dbReference>
<proteinExistence type="predicted"/>
<feature type="region of interest" description="Disordered" evidence="1">
    <location>
        <begin position="14"/>
        <end position="35"/>
    </location>
</feature>
<feature type="non-terminal residue" evidence="2">
    <location>
        <position position="1"/>
    </location>
</feature>
<feature type="compositionally biased region" description="Polar residues" evidence="1">
    <location>
        <begin position="142"/>
        <end position="152"/>
    </location>
</feature>
<keyword evidence="3" id="KW-1185">Reference proteome</keyword>
<accession>A0A9P6ME24</accession>